<organism evidence="5 6">
    <name type="scientific">Durusdinium trenchii</name>
    <dbReference type="NCBI Taxonomy" id="1381693"/>
    <lineage>
        <taxon>Eukaryota</taxon>
        <taxon>Sar</taxon>
        <taxon>Alveolata</taxon>
        <taxon>Dinophyceae</taxon>
        <taxon>Suessiales</taxon>
        <taxon>Symbiodiniaceae</taxon>
        <taxon>Durusdinium</taxon>
    </lineage>
</organism>
<name>A0ABP0IDM3_9DINO</name>
<evidence type="ECO:0000256" key="4">
    <source>
        <dbReference type="SAM" id="MobiDB-lite"/>
    </source>
</evidence>
<proteinExistence type="predicted"/>
<evidence type="ECO:0000256" key="2">
    <source>
        <dbReference type="ARBA" id="ARBA00022737"/>
    </source>
</evidence>
<feature type="coiled-coil region" evidence="3">
    <location>
        <begin position="55"/>
        <end position="93"/>
    </location>
</feature>
<keyword evidence="2" id="KW-0677">Repeat</keyword>
<dbReference type="Proteomes" id="UP001642484">
    <property type="component" value="Unassembled WGS sequence"/>
</dbReference>
<evidence type="ECO:0000256" key="3">
    <source>
        <dbReference type="SAM" id="Coils"/>
    </source>
</evidence>
<dbReference type="SUPFAM" id="SSF47473">
    <property type="entry name" value="EF-hand"/>
    <property type="match status" value="1"/>
</dbReference>
<protein>
    <recommendedName>
        <fullName evidence="7">Calmodulin</fullName>
    </recommendedName>
</protein>
<feature type="region of interest" description="Disordered" evidence="4">
    <location>
        <begin position="281"/>
        <end position="306"/>
    </location>
</feature>
<dbReference type="PANTHER" id="PTHR23048:SF0">
    <property type="entry name" value="CALMODULIN LIKE 3"/>
    <property type="match status" value="1"/>
</dbReference>
<dbReference type="EMBL" id="CAXAMN010002669">
    <property type="protein sequence ID" value="CAK9000696.1"/>
    <property type="molecule type" value="Genomic_DNA"/>
</dbReference>
<dbReference type="Gene3D" id="1.10.238.10">
    <property type="entry name" value="EF-hand"/>
    <property type="match status" value="2"/>
</dbReference>
<gene>
    <name evidence="5" type="ORF">CCMP2556_LOCUS6168</name>
</gene>
<evidence type="ECO:0008006" key="7">
    <source>
        <dbReference type="Google" id="ProtNLM"/>
    </source>
</evidence>
<dbReference type="InterPro" id="IPR011992">
    <property type="entry name" value="EF-hand-dom_pair"/>
</dbReference>
<dbReference type="InterPro" id="IPR050230">
    <property type="entry name" value="CALM/Myosin/TropC-like"/>
</dbReference>
<evidence type="ECO:0000313" key="5">
    <source>
        <dbReference type="EMBL" id="CAK9000696.1"/>
    </source>
</evidence>
<keyword evidence="6" id="KW-1185">Reference proteome</keyword>
<keyword evidence="1" id="KW-0479">Metal-binding</keyword>
<sequence length="306" mass="34476">MDSRPAKAAAASGGASVLLEESHLHQAYKEVTRGGRQHLQGIYTPKGRIPENGQEAEEQENLAKMAEQYKAKKKELKKKAKGLNKSDVEFEDERVQRKAAKILSKASEVEKSQYKEIFSYFDADEDACWGSIELAQRMTDLGYATSVEAASNLLYFAGVRDVDRITYEDFVTMMPKLQAFRKLMEKDFMLHFQEKDDGTGHITTQHFKELLLQLAGPDVIDETQMADIIKKADPTREGRVTFESMILALFGSRPLLPYQPPQRHKSFMDLVLDTLGQLCGTSSPPSKTQQQQRYVSDVAPPLPPSR</sequence>
<evidence type="ECO:0000313" key="6">
    <source>
        <dbReference type="Proteomes" id="UP001642484"/>
    </source>
</evidence>
<keyword evidence="3" id="KW-0175">Coiled coil</keyword>
<accession>A0ABP0IDM3</accession>
<comment type="caution">
    <text evidence="5">The sequence shown here is derived from an EMBL/GenBank/DDBJ whole genome shotgun (WGS) entry which is preliminary data.</text>
</comment>
<evidence type="ECO:0000256" key="1">
    <source>
        <dbReference type="ARBA" id="ARBA00022723"/>
    </source>
</evidence>
<reference evidence="5 6" key="1">
    <citation type="submission" date="2024-02" db="EMBL/GenBank/DDBJ databases">
        <authorList>
            <person name="Chen Y."/>
            <person name="Shah S."/>
            <person name="Dougan E. K."/>
            <person name="Thang M."/>
            <person name="Chan C."/>
        </authorList>
    </citation>
    <scope>NUCLEOTIDE SEQUENCE [LARGE SCALE GENOMIC DNA]</scope>
</reference>
<dbReference type="PANTHER" id="PTHR23048">
    <property type="entry name" value="MYOSIN LIGHT CHAIN 1, 3"/>
    <property type="match status" value="1"/>
</dbReference>